<organism evidence="2 3">
    <name type="scientific">Candidula unifasciata</name>
    <dbReference type="NCBI Taxonomy" id="100452"/>
    <lineage>
        <taxon>Eukaryota</taxon>
        <taxon>Metazoa</taxon>
        <taxon>Spiralia</taxon>
        <taxon>Lophotrochozoa</taxon>
        <taxon>Mollusca</taxon>
        <taxon>Gastropoda</taxon>
        <taxon>Heterobranchia</taxon>
        <taxon>Euthyneura</taxon>
        <taxon>Panpulmonata</taxon>
        <taxon>Eupulmonata</taxon>
        <taxon>Stylommatophora</taxon>
        <taxon>Helicina</taxon>
        <taxon>Helicoidea</taxon>
        <taxon>Geomitridae</taxon>
        <taxon>Candidula</taxon>
    </lineage>
</organism>
<evidence type="ECO:0000259" key="1">
    <source>
        <dbReference type="Pfam" id="PF13383"/>
    </source>
</evidence>
<accession>A0A8S3YKY1</accession>
<dbReference type="InterPro" id="IPR026913">
    <property type="entry name" value="METTL24"/>
</dbReference>
<dbReference type="AlphaFoldDB" id="A0A8S3YKY1"/>
<evidence type="ECO:0000313" key="2">
    <source>
        <dbReference type="EMBL" id="CAG5115690.1"/>
    </source>
</evidence>
<gene>
    <name evidence="2" type="ORF">CUNI_LOCUS1248</name>
</gene>
<keyword evidence="3" id="KW-1185">Reference proteome</keyword>
<protein>
    <recommendedName>
        <fullName evidence="1">Methyltransferase domain-containing protein</fullName>
    </recommendedName>
</protein>
<sequence>MMLQLQRWMCSWKTVVYLCLLFGVVLVTMSGVRYMNCNDCYLWWSPQPSSPRVTLNITNNEGAVAYLEKYKSLFKSPAEQLALEPDPNKPKTITTWWQAAAMIDWYFNTPLRYQCQQRVAVGNWHICQDSPFTVKPPCLVYSFGINFDFSFDDAMAQMGCEVHSFDPSMKLQDHKRGPLSTFHNMGLGSYNTNAYSPRSDMYVKNNQLWKMRTVKSIMQELGHEN</sequence>
<dbReference type="PANTHER" id="PTHR32026:SF10">
    <property type="entry name" value="METHYLTRANSFERASE-LIKE PROTEIN 24-RELATED"/>
    <property type="match status" value="1"/>
</dbReference>
<comment type="caution">
    <text evidence="2">The sequence shown here is derived from an EMBL/GenBank/DDBJ whole genome shotgun (WGS) entry which is preliminary data.</text>
</comment>
<dbReference type="PANTHER" id="PTHR32026">
    <property type="entry name" value="METHYLTRANSFERASE-LIKE PROTEIN 24"/>
    <property type="match status" value="1"/>
</dbReference>
<dbReference type="Proteomes" id="UP000678393">
    <property type="component" value="Unassembled WGS sequence"/>
</dbReference>
<dbReference type="EMBL" id="CAJHNH020000150">
    <property type="protein sequence ID" value="CAG5115690.1"/>
    <property type="molecule type" value="Genomic_DNA"/>
</dbReference>
<name>A0A8S3YKY1_9EUPU</name>
<dbReference type="OrthoDB" id="6147128at2759"/>
<dbReference type="InterPro" id="IPR025714">
    <property type="entry name" value="Methyltranfer_dom"/>
</dbReference>
<evidence type="ECO:0000313" key="3">
    <source>
        <dbReference type="Proteomes" id="UP000678393"/>
    </source>
</evidence>
<proteinExistence type="predicted"/>
<dbReference type="Pfam" id="PF13383">
    <property type="entry name" value="Methyltransf_22"/>
    <property type="match status" value="1"/>
</dbReference>
<reference evidence="2" key="1">
    <citation type="submission" date="2021-04" db="EMBL/GenBank/DDBJ databases">
        <authorList>
            <consortium name="Molecular Ecology Group"/>
        </authorList>
    </citation>
    <scope>NUCLEOTIDE SEQUENCE</scope>
</reference>
<feature type="non-terminal residue" evidence="2">
    <location>
        <position position="225"/>
    </location>
</feature>
<feature type="domain" description="Methyltransferase" evidence="1">
    <location>
        <begin position="76"/>
        <end position="224"/>
    </location>
</feature>